<dbReference type="InterPro" id="IPR023828">
    <property type="entry name" value="Peptidase_S8_Ser-AS"/>
</dbReference>
<evidence type="ECO:0000256" key="3">
    <source>
        <dbReference type="ARBA" id="ARBA00022801"/>
    </source>
</evidence>
<dbReference type="SUPFAM" id="SSF52743">
    <property type="entry name" value="Subtilisin-like"/>
    <property type="match status" value="1"/>
</dbReference>
<dbReference type="InterPro" id="IPR015500">
    <property type="entry name" value="Peptidase_S8_subtilisin-rel"/>
</dbReference>
<sequence length="1067" mass="110745">MTTSTAPGASGRPGVTVTLITGDRVSIDAKGRLGSIDHAPGRERIPVRISSEDGHTFAVPLDAQPLIAAGRLDPRLFDVTELARAENVKAQRGGLKVIVGYSGAAAPKAKAGVKAAGGTKVARSLTSLNAEAVVTPRAHAAELWTALTDGTGAGTTTTAGIAHVWLDGVLKATLDKSVAQIGAPKAWSAGYDGKGVKIAVLDTGVDATHPDLKGKVIAQQNFTESPDAMDHYGHGTHVASIAAGTGAASGGAFKGVAPGAELLSGKVLDDEGRGSESQILAGIEWAAAQGADVVNLSLGGRGTEGTDPVEAAIDRLSAERGLLFAVSAGNNGGPVGSPGTARSALTVGAVDDADALAPFSSRGSTDPATVKPDVTAPGVDITAAAAPGSVIEREVGQRPEGYLTISGTSMAAPHVAGAAALLKQRHPGWKASELKGVLTGSTKGGPYTPFEQGSGRVQVDRAIEQTVFAEPVSLGFGLARWPHADDPAITRKVTYRNAGDKDVTLALALTTLDPQRQPAPAGFFALGATSVTVPAGGTASVDLTADTTLGAADGTFSAYVTATGDGQSVRTAATVEREVESYDVTVRHIGRDGKPTADYRTRFGFWGELPQDSSGTTKLRVRKGTYPLTSYLPVDPADFAKGFDWLVQPALKVDGATTVTLDARAAEPVDITVPDPKAKPSGATAFHTFRQGYMTSVFGFDLDSFAGVRTAYLGPDMEEGLRESWNTSWTTGDDVGYHVTLGGPVKRFSTGYTRHLERKDLAAVKTGLGASAPGKTGLLQLAGLLPGADIWPVQNPVERPLPNTRTLYLSTLDQVRWEYNFSQTVQGSDGLPVIEVFQWLNDQSYQGGRSYALALNTAVFGPRIGGYAGIGREGDEIHGDVPMFVSGAADGGDEDPTSAKTLLYRDGTRIGESDAPLSRSAPFTVPADDAGYRLTTSVVRDPAVARTSSRIDASWSFRSKRTEEATALPVSMVRFGAATALDGTAPAGRIQLMPVTVQGAAAGSNLKALEVYASYDDARTWTRLVVTDGKVAVRNPAKDKGVALRAEVTDKDGNVSTVAIHDAYFGR</sequence>
<name>A0ABZ0M300_9ACTN</name>
<accession>A0ABZ0M300</accession>
<dbReference type="PANTHER" id="PTHR43806">
    <property type="entry name" value="PEPTIDASE S8"/>
    <property type="match status" value="1"/>
</dbReference>
<keyword evidence="9" id="KW-1185">Reference proteome</keyword>
<proteinExistence type="inferred from homology"/>
<evidence type="ECO:0000313" key="8">
    <source>
        <dbReference type="EMBL" id="WOX25423.1"/>
    </source>
</evidence>
<evidence type="ECO:0000256" key="1">
    <source>
        <dbReference type="ARBA" id="ARBA00011073"/>
    </source>
</evidence>
<dbReference type="RefSeq" id="WP_318107961.1">
    <property type="nucleotide sequence ID" value="NZ_CP137573.1"/>
</dbReference>
<dbReference type="InterPro" id="IPR023827">
    <property type="entry name" value="Peptidase_S8_Asp-AS"/>
</dbReference>
<dbReference type="InterPro" id="IPR036852">
    <property type="entry name" value="Peptidase_S8/S53_dom_sf"/>
</dbReference>
<feature type="active site" description="Charge relay system" evidence="5">
    <location>
        <position position="234"/>
    </location>
</feature>
<dbReference type="Gene3D" id="3.40.50.200">
    <property type="entry name" value="Peptidase S8/S53 domain"/>
    <property type="match status" value="1"/>
</dbReference>
<dbReference type="PANTHER" id="PTHR43806:SF11">
    <property type="entry name" value="CEREVISIN-RELATED"/>
    <property type="match status" value="1"/>
</dbReference>
<feature type="active site" description="Charge relay system" evidence="5">
    <location>
        <position position="202"/>
    </location>
</feature>
<dbReference type="InterPro" id="IPR000209">
    <property type="entry name" value="Peptidase_S8/S53_dom"/>
</dbReference>
<dbReference type="InterPro" id="IPR034213">
    <property type="entry name" value="S8_Vpr-like"/>
</dbReference>
<evidence type="ECO:0000256" key="2">
    <source>
        <dbReference type="ARBA" id="ARBA00022670"/>
    </source>
</evidence>
<reference evidence="8 9" key="1">
    <citation type="submission" date="2023-10" db="EMBL/GenBank/DDBJ databases">
        <title>The genome sequence of Streptomyces sp. HUAS YS2.</title>
        <authorList>
            <person name="Mo P."/>
        </authorList>
    </citation>
    <scope>NUCLEOTIDE SEQUENCE [LARGE SCALE GENOMIC DNA]</scope>
    <source>
        <strain evidence="8 9">HUAS YS2</strain>
    </source>
</reference>
<dbReference type="InterPro" id="IPR022398">
    <property type="entry name" value="Peptidase_S8_His-AS"/>
</dbReference>
<dbReference type="PRINTS" id="PR00723">
    <property type="entry name" value="SUBTILISIN"/>
</dbReference>
<feature type="active site" description="Charge relay system" evidence="5">
    <location>
        <position position="409"/>
    </location>
</feature>
<dbReference type="PROSITE" id="PS00137">
    <property type="entry name" value="SUBTILASE_HIS"/>
    <property type="match status" value="1"/>
</dbReference>
<organism evidence="8 9">
    <name type="scientific">Streptomyces solicathayae</name>
    <dbReference type="NCBI Taxonomy" id="3081768"/>
    <lineage>
        <taxon>Bacteria</taxon>
        <taxon>Bacillati</taxon>
        <taxon>Actinomycetota</taxon>
        <taxon>Actinomycetes</taxon>
        <taxon>Kitasatosporales</taxon>
        <taxon>Streptomycetaceae</taxon>
        <taxon>Streptomyces</taxon>
    </lineage>
</organism>
<dbReference type="CDD" id="cd07474">
    <property type="entry name" value="Peptidases_S8_subtilisin_Vpr-like"/>
    <property type="match status" value="1"/>
</dbReference>
<keyword evidence="3 5" id="KW-0378">Hydrolase</keyword>
<gene>
    <name evidence="8" type="ORF">R2D22_30205</name>
</gene>
<dbReference type="PROSITE" id="PS00136">
    <property type="entry name" value="SUBTILASE_ASP"/>
    <property type="match status" value="1"/>
</dbReference>
<feature type="domain" description="Peptidase S8/S53" evidence="7">
    <location>
        <begin position="193"/>
        <end position="455"/>
    </location>
</feature>
<protein>
    <submittedName>
        <fullName evidence="8">S8 family serine peptidase</fullName>
    </submittedName>
</protein>
<comment type="similarity">
    <text evidence="1 5 6">Belongs to the peptidase S8 family.</text>
</comment>
<dbReference type="PIRSF" id="PIRSF037854">
    <property type="entry name" value="Dihydropyridine_esterase"/>
    <property type="match status" value="1"/>
</dbReference>
<dbReference type="InterPro" id="IPR050131">
    <property type="entry name" value="Peptidase_S8_subtilisin-like"/>
</dbReference>
<evidence type="ECO:0000313" key="9">
    <source>
        <dbReference type="Proteomes" id="UP001301731"/>
    </source>
</evidence>
<dbReference type="Pfam" id="PF00082">
    <property type="entry name" value="Peptidase_S8"/>
    <property type="match status" value="1"/>
</dbReference>
<dbReference type="InterPro" id="IPR017297">
    <property type="entry name" value="Peptidase_S8A_DPH-A"/>
</dbReference>
<evidence type="ECO:0000256" key="5">
    <source>
        <dbReference type="PROSITE-ProRule" id="PRU01240"/>
    </source>
</evidence>
<dbReference type="PROSITE" id="PS51892">
    <property type="entry name" value="SUBTILASE"/>
    <property type="match status" value="1"/>
</dbReference>
<keyword evidence="4 5" id="KW-0720">Serine protease</keyword>
<evidence type="ECO:0000256" key="6">
    <source>
        <dbReference type="RuleBase" id="RU003355"/>
    </source>
</evidence>
<dbReference type="Proteomes" id="UP001301731">
    <property type="component" value="Chromosome"/>
</dbReference>
<evidence type="ECO:0000259" key="7">
    <source>
        <dbReference type="Pfam" id="PF00082"/>
    </source>
</evidence>
<dbReference type="PROSITE" id="PS00138">
    <property type="entry name" value="SUBTILASE_SER"/>
    <property type="match status" value="1"/>
</dbReference>
<evidence type="ECO:0000256" key="4">
    <source>
        <dbReference type="ARBA" id="ARBA00022825"/>
    </source>
</evidence>
<keyword evidence="2 5" id="KW-0645">Protease</keyword>
<dbReference type="EMBL" id="CP137573">
    <property type="protein sequence ID" value="WOX25423.1"/>
    <property type="molecule type" value="Genomic_DNA"/>
</dbReference>